<feature type="domain" description="BZIP" evidence="8">
    <location>
        <begin position="282"/>
        <end position="345"/>
    </location>
</feature>
<evidence type="ECO:0000256" key="7">
    <source>
        <dbReference type="SAM" id="MobiDB-lite"/>
    </source>
</evidence>
<feature type="compositionally biased region" description="Low complexity" evidence="7">
    <location>
        <begin position="404"/>
        <end position="426"/>
    </location>
</feature>
<keyword evidence="10" id="KW-1185">Reference proteome</keyword>
<dbReference type="GO" id="GO:0003677">
    <property type="term" value="F:DNA binding"/>
    <property type="evidence" value="ECO:0007669"/>
    <property type="project" value="UniProtKB-KW"/>
</dbReference>
<dbReference type="InterPro" id="IPR004827">
    <property type="entry name" value="bZIP"/>
</dbReference>
<evidence type="ECO:0000259" key="8">
    <source>
        <dbReference type="PROSITE" id="PS50217"/>
    </source>
</evidence>
<comment type="caution">
    <text evidence="9">The sequence shown here is derived from an EMBL/GenBank/DDBJ whole genome shotgun (WGS) entry which is preliminary data.</text>
</comment>
<evidence type="ECO:0000313" key="9">
    <source>
        <dbReference type="EMBL" id="KAH7365986.1"/>
    </source>
</evidence>
<dbReference type="GO" id="GO:0003700">
    <property type="term" value="F:DNA-binding transcription factor activity"/>
    <property type="evidence" value="ECO:0007669"/>
    <property type="project" value="InterPro"/>
</dbReference>
<name>A0A8T2SRD9_CERRI</name>
<protein>
    <recommendedName>
        <fullName evidence="8">BZIP domain-containing protein</fullName>
    </recommendedName>
</protein>
<feature type="region of interest" description="Disordered" evidence="7">
    <location>
        <begin position="220"/>
        <end position="249"/>
    </location>
</feature>
<dbReference type="EMBL" id="CM035423">
    <property type="protein sequence ID" value="KAH7365986.1"/>
    <property type="molecule type" value="Genomic_DNA"/>
</dbReference>
<sequence>MAGLGQGYDAFVESLQSGFAVASGSHGRNDNTIHSSGNGTGNNNTNNGNAGTNNSSNPTAAPNRNGIPPHPSQSQLHHSKYPTFPATAFSMKREPSPSLSDSSMRSTSASIDVTMQEGATSNFSTDVNLMPDVPPRHRGHRRAQSEIAFRLPDDISFEQESGLIETPTFSDEAAEDFFSMYIDVDKLNSFSTSSSGVKLQTDMPSQQPHHMRSLSMDGMLAGSSTGLGPSGIGGDIRERRPRHQHSLSMDGSVPINDFINSDSLEAKKAMAANKLAELALLDPKRAKRILANRQSAARSKERKMRYIAELERKVQTLQTEATTLSAQLTMLQRDTSGLSVENNELKLRLQSMEQQAQLREALNDALKDEVQRLKLITGQLSAGNGQMLSHAHQPFPINQQFYQMQKMSQQQQPQQQVTSQQMHQISSQMANQVQQESYRSSGVCGISASVPKSEGVPVGDGNPQ</sequence>
<dbReference type="Gene3D" id="1.20.5.170">
    <property type="match status" value="1"/>
</dbReference>
<dbReference type="OrthoDB" id="1435597at2759"/>
<feature type="compositionally biased region" description="Low complexity" evidence="7">
    <location>
        <begin position="96"/>
        <end position="109"/>
    </location>
</feature>
<accession>A0A8T2SRD9</accession>
<dbReference type="InterPro" id="IPR046347">
    <property type="entry name" value="bZIP_sf"/>
</dbReference>
<dbReference type="FunFam" id="1.20.5.170:FF:000009">
    <property type="entry name" value="probable transcription factor PosF21"/>
    <property type="match status" value="1"/>
</dbReference>
<keyword evidence="4" id="KW-0804">Transcription</keyword>
<dbReference type="OMA" id="GFDMPTV"/>
<feature type="compositionally biased region" description="Polar residues" evidence="7">
    <location>
        <begin position="427"/>
        <end position="440"/>
    </location>
</feature>
<proteinExistence type="predicted"/>
<gene>
    <name evidence="9" type="ORF">KP509_18G057800</name>
</gene>
<evidence type="ECO:0000256" key="3">
    <source>
        <dbReference type="ARBA" id="ARBA00023125"/>
    </source>
</evidence>
<comment type="subcellular location">
    <subcellularLocation>
        <location evidence="1">Nucleus</location>
    </subcellularLocation>
</comment>
<evidence type="ECO:0000256" key="1">
    <source>
        <dbReference type="ARBA" id="ARBA00004123"/>
    </source>
</evidence>
<evidence type="ECO:0000256" key="4">
    <source>
        <dbReference type="ARBA" id="ARBA00023163"/>
    </source>
</evidence>
<feature type="region of interest" description="Disordered" evidence="7">
    <location>
        <begin position="23"/>
        <end position="109"/>
    </location>
</feature>
<evidence type="ECO:0000256" key="6">
    <source>
        <dbReference type="SAM" id="Coils"/>
    </source>
</evidence>
<dbReference type="SUPFAM" id="SSF57959">
    <property type="entry name" value="Leucine zipper domain"/>
    <property type="match status" value="1"/>
</dbReference>
<dbReference type="PROSITE" id="PS50217">
    <property type="entry name" value="BZIP"/>
    <property type="match status" value="1"/>
</dbReference>
<dbReference type="Proteomes" id="UP000825935">
    <property type="component" value="Chromosome 18"/>
</dbReference>
<dbReference type="GO" id="GO:0005634">
    <property type="term" value="C:nucleus"/>
    <property type="evidence" value="ECO:0007669"/>
    <property type="project" value="UniProtKB-SubCell"/>
</dbReference>
<keyword evidence="5" id="KW-0539">Nucleus</keyword>
<feature type="compositionally biased region" description="Low complexity" evidence="7">
    <location>
        <begin position="35"/>
        <end position="61"/>
    </location>
</feature>
<dbReference type="CDD" id="cd14703">
    <property type="entry name" value="bZIP_plant_RF2"/>
    <property type="match status" value="1"/>
</dbReference>
<evidence type="ECO:0000256" key="2">
    <source>
        <dbReference type="ARBA" id="ARBA00023015"/>
    </source>
</evidence>
<feature type="coiled-coil region" evidence="6">
    <location>
        <begin position="300"/>
        <end position="369"/>
    </location>
</feature>
<dbReference type="Pfam" id="PF00170">
    <property type="entry name" value="bZIP_1"/>
    <property type="match status" value="1"/>
</dbReference>
<keyword evidence="6" id="KW-0175">Coiled coil</keyword>
<dbReference type="PANTHER" id="PTHR13690:SF124">
    <property type="entry name" value="TRANSCRIPTION FACTOR RF2A"/>
    <property type="match status" value="1"/>
</dbReference>
<keyword evidence="2" id="KW-0805">Transcription regulation</keyword>
<organism evidence="9 10">
    <name type="scientific">Ceratopteris richardii</name>
    <name type="common">Triangle waterfern</name>
    <dbReference type="NCBI Taxonomy" id="49495"/>
    <lineage>
        <taxon>Eukaryota</taxon>
        <taxon>Viridiplantae</taxon>
        <taxon>Streptophyta</taxon>
        <taxon>Embryophyta</taxon>
        <taxon>Tracheophyta</taxon>
        <taxon>Polypodiopsida</taxon>
        <taxon>Polypodiidae</taxon>
        <taxon>Polypodiales</taxon>
        <taxon>Pteridineae</taxon>
        <taxon>Pteridaceae</taxon>
        <taxon>Parkerioideae</taxon>
        <taxon>Ceratopteris</taxon>
    </lineage>
</organism>
<reference evidence="9" key="1">
    <citation type="submission" date="2021-08" db="EMBL/GenBank/DDBJ databases">
        <title>WGS assembly of Ceratopteris richardii.</title>
        <authorList>
            <person name="Marchant D.B."/>
            <person name="Chen G."/>
            <person name="Jenkins J."/>
            <person name="Shu S."/>
            <person name="Leebens-Mack J."/>
            <person name="Grimwood J."/>
            <person name="Schmutz J."/>
            <person name="Soltis P."/>
            <person name="Soltis D."/>
            <person name="Chen Z.-H."/>
        </authorList>
    </citation>
    <scope>NUCLEOTIDE SEQUENCE</scope>
    <source>
        <strain evidence="9">Whitten #5841</strain>
        <tissue evidence="9">Leaf</tissue>
    </source>
</reference>
<dbReference type="AlphaFoldDB" id="A0A8T2SRD9"/>
<dbReference type="InterPro" id="IPR044759">
    <property type="entry name" value="bZIP_RF2"/>
</dbReference>
<dbReference type="PANTHER" id="PTHR13690">
    <property type="entry name" value="TRANSCRIPTION FACTOR POSF21-RELATED"/>
    <property type="match status" value="1"/>
</dbReference>
<feature type="region of interest" description="Disordered" evidence="7">
    <location>
        <begin position="404"/>
        <end position="464"/>
    </location>
</feature>
<keyword evidence="3" id="KW-0238">DNA-binding</keyword>
<evidence type="ECO:0000256" key="5">
    <source>
        <dbReference type="ARBA" id="ARBA00023242"/>
    </source>
</evidence>
<dbReference type="SMART" id="SM00338">
    <property type="entry name" value="BRLZ"/>
    <property type="match status" value="1"/>
</dbReference>
<evidence type="ECO:0000313" key="10">
    <source>
        <dbReference type="Proteomes" id="UP000825935"/>
    </source>
</evidence>